<proteinExistence type="predicted"/>
<gene>
    <name evidence="2" type="ORF">DYE49_10865</name>
</gene>
<dbReference type="AlphaFoldDB" id="A0A7M1XQ13"/>
<keyword evidence="1" id="KW-0732">Signal</keyword>
<evidence type="ECO:0000256" key="1">
    <source>
        <dbReference type="SAM" id="SignalP"/>
    </source>
</evidence>
<name>A0A7M1XQ13_9SPIR</name>
<dbReference type="EMBL" id="CP031517">
    <property type="protein sequence ID" value="QOS40918.1"/>
    <property type="molecule type" value="Genomic_DNA"/>
</dbReference>
<evidence type="ECO:0000313" key="3">
    <source>
        <dbReference type="Proteomes" id="UP000593591"/>
    </source>
</evidence>
<feature type="signal peptide" evidence="1">
    <location>
        <begin position="1"/>
        <end position="20"/>
    </location>
</feature>
<sequence>MMKKITTAVFCLLLCMPSFSQVRQEIFYTFAHSVDRGMESGENFLSLSYGAEFNKVNLTAGFQSGAELTDITLKGEYFPFEFENAKGSIKRLGTDMIYHVQYHDCYCEQDFLWGIDFEWKSLYGFFIRTAAWLKYKYTDIYSVIKSTSKIEPDACFALGKVFKTGTTVFVSHGFHSMYRYNSASESVFTFSVRQDFNAGISLKTEAEVCFTDQMAAVNHLESSQFRVAMGVRF</sequence>
<accession>A0A7M1XQ13</accession>
<feature type="chain" id="PRO_5032733788" description="Outer membrane protein beta-barrel domain-containing protein" evidence="1">
    <location>
        <begin position="21"/>
        <end position="233"/>
    </location>
</feature>
<organism evidence="2 3">
    <name type="scientific">Treponema rectale</name>
    <dbReference type="NCBI Taxonomy" id="744512"/>
    <lineage>
        <taxon>Bacteria</taxon>
        <taxon>Pseudomonadati</taxon>
        <taxon>Spirochaetota</taxon>
        <taxon>Spirochaetia</taxon>
        <taxon>Spirochaetales</taxon>
        <taxon>Treponemataceae</taxon>
        <taxon>Treponema</taxon>
    </lineage>
</organism>
<reference evidence="2 3" key="1">
    <citation type="submission" date="2018-08" db="EMBL/GenBank/DDBJ databases">
        <title>The first complete genome of Treponema rectale (CHPAT), a commensal spirochete of the bovine rectum.</title>
        <authorList>
            <person name="Staton G.J."/>
            <person name="Clegg S.R."/>
            <person name="Carter S.D."/>
            <person name="Radford A.D."/>
            <person name="Darby A."/>
            <person name="Hall N."/>
            <person name="Birtles R.J."/>
            <person name="Evans N.J."/>
        </authorList>
    </citation>
    <scope>NUCLEOTIDE SEQUENCE [LARGE SCALE GENOMIC DNA]</scope>
    <source>
        <strain evidence="2 3">CHPA</strain>
    </source>
</reference>
<protein>
    <recommendedName>
        <fullName evidence="4">Outer membrane protein beta-barrel domain-containing protein</fullName>
    </recommendedName>
</protein>
<dbReference type="Proteomes" id="UP000593591">
    <property type="component" value="Chromosome"/>
</dbReference>
<dbReference type="KEGG" id="trc:DYE49_10865"/>
<evidence type="ECO:0000313" key="2">
    <source>
        <dbReference type="EMBL" id="QOS40918.1"/>
    </source>
</evidence>
<evidence type="ECO:0008006" key="4">
    <source>
        <dbReference type="Google" id="ProtNLM"/>
    </source>
</evidence>